<feature type="region of interest" description="Disordered" evidence="1">
    <location>
        <begin position="132"/>
        <end position="159"/>
    </location>
</feature>
<dbReference type="KEGG" id="bdr:105223193"/>
<evidence type="ECO:0000313" key="3">
    <source>
        <dbReference type="EMBL" id="JAC57302.1"/>
    </source>
</evidence>
<dbReference type="Pfam" id="PF10545">
    <property type="entry name" value="MADF_DNA_bdg"/>
    <property type="match status" value="1"/>
</dbReference>
<dbReference type="InterPro" id="IPR006578">
    <property type="entry name" value="MADF-dom"/>
</dbReference>
<dbReference type="EMBL" id="GAKP01001650">
    <property type="protein sequence ID" value="JAC57302.1"/>
    <property type="molecule type" value="Transcribed_RNA"/>
</dbReference>
<evidence type="ECO:0000259" key="2">
    <source>
        <dbReference type="PROSITE" id="PS51029"/>
    </source>
</evidence>
<feature type="compositionally biased region" description="Basic and acidic residues" evidence="1">
    <location>
        <begin position="149"/>
        <end position="159"/>
    </location>
</feature>
<dbReference type="PANTHER" id="PTHR21505:SF12">
    <property type="entry name" value="MADF DOMAIN-CONTAINING PROTEIN-RELATED"/>
    <property type="match status" value="1"/>
</dbReference>
<dbReference type="GeneID" id="105223193"/>
<proteinExistence type="predicted"/>
<dbReference type="OrthoDB" id="8775784at2759"/>
<dbReference type="PANTHER" id="PTHR21505">
    <property type="entry name" value="MADF DOMAIN-CONTAINING PROTEIN-RELATED"/>
    <property type="match status" value="1"/>
</dbReference>
<dbReference type="SMART" id="SM00595">
    <property type="entry name" value="MADF"/>
    <property type="match status" value="1"/>
</dbReference>
<reference evidence="3" key="1">
    <citation type="journal article" date="2014" name="BMC Genomics">
        <title>Characterizing the developmental transcriptome of the oriental fruit fly, Bactrocera dorsalis (Diptera: Tephritidae) through comparative genomic analysis with Drosophila melanogaster utilizing modENCODE datasets.</title>
        <authorList>
            <person name="Geib S.M."/>
            <person name="Calla B."/>
            <person name="Hall B."/>
            <person name="Hou S."/>
            <person name="Manoukis N.C."/>
        </authorList>
    </citation>
    <scope>NUCLEOTIDE SEQUENCE</scope>
    <source>
        <strain evidence="3">Punador</strain>
    </source>
</reference>
<protein>
    <recommendedName>
        <fullName evidence="2">MADF domain-containing protein</fullName>
    </recommendedName>
</protein>
<organism evidence="3">
    <name type="scientific">Bactrocera dorsalis</name>
    <name type="common">Oriental fruit fly</name>
    <name type="synonym">Dacus dorsalis</name>
    <dbReference type="NCBI Taxonomy" id="27457"/>
    <lineage>
        <taxon>Eukaryota</taxon>
        <taxon>Metazoa</taxon>
        <taxon>Ecdysozoa</taxon>
        <taxon>Arthropoda</taxon>
        <taxon>Hexapoda</taxon>
        <taxon>Insecta</taxon>
        <taxon>Pterygota</taxon>
        <taxon>Neoptera</taxon>
        <taxon>Endopterygota</taxon>
        <taxon>Diptera</taxon>
        <taxon>Brachycera</taxon>
        <taxon>Muscomorpha</taxon>
        <taxon>Tephritoidea</taxon>
        <taxon>Tephritidae</taxon>
        <taxon>Bactrocera</taxon>
        <taxon>Bactrocera</taxon>
    </lineage>
</organism>
<accession>A0A034WSK0</accession>
<dbReference type="RefSeq" id="XP_011199143.2">
    <property type="nucleotide sequence ID" value="XM_011200841.4"/>
</dbReference>
<sequence>MENSDDSIVLTSRRKSTVWTREKITQLIELYRQHDCLWNHYIEAYKNKEKRTKAIDDICNSLHITRLEFGKKIHNLRNQFNSEMKKLERRVEETGYDTESTAEGCRWKHFQSLRFLHDVIEPRPGGYLAKKRKISSHTKYDNSSEEETKEPNNKDSKVRKKDVVIEQITEYQFDDATIVDNSAVISEHSSVDRSMNFNEQGSENIISTLVAESESNNIFNSPPLNQHLQNVNQADLNKASKILDQKSVLQLKSQSRGERIEEAQTGQTNFCCHNSNSEMQHNKNVLDMGFKQSKDKCMFIRSRDEWDAFGELIATEFRHLNSVSSKKKLKRKIMQAMLEIGEEDDSILG</sequence>
<name>A0A034WSK0_BACDO</name>
<dbReference type="PROSITE" id="PS51029">
    <property type="entry name" value="MADF"/>
    <property type="match status" value="1"/>
</dbReference>
<feature type="domain" description="MADF" evidence="2">
    <location>
        <begin position="26"/>
        <end position="121"/>
    </location>
</feature>
<evidence type="ECO:0000256" key="1">
    <source>
        <dbReference type="SAM" id="MobiDB-lite"/>
    </source>
</evidence>
<dbReference type="AlphaFoldDB" id="A0A034WSK0"/>